<evidence type="ECO:0000313" key="3">
    <source>
        <dbReference type="EMBL" id="KFA64530.1"/>
    </source>
</evidence>
<dbReference type="InterPro" id="IPR036770">
    <property type="entry name" value="Ankyrin_rpt-contain_sf"/>
</dbReference>
<dbReference type="HOGENOM" id="CLU_832022_0_0_1"/>
<reference evidence="3 4" key="1">
    <citation type="journal article" date="2014" name="BMC Genomics">
        <title>Comparative genome sequencing reveals chemotype-specific gene clusters in the toxigenic black mold Stachybotrys.</title>
        <authorList>
            <person name="Semeiks J."/>
            <person name="Borek D."/>
            <person name="Otwinowski Z."/>
            <person name="Grishin N.V."/>
        </authorList>
    </citation>
    <scope>NUCLEOTIDE SEQUENCE [LARGE SCALE GENOMIC DNA]</scope>
    <source>
        <strain evidence="3 4">IBT 40285</strain>
    </source>
</reference>
<dbReference type="InParanoid" id="A0A084QKP5"/>
<dbReference type="PANTHER" id="PTHR24203:SF45">
    <property type="entry name" value="ANKYRIN REPEAT DOMAIN 6"/>
    <property type="match status" value="1"/>
</dbReference>
<dbReference type="Proteomes" id="UP000028524">
    <property type="component" value="Unassembled WGS sequence"/>
</dbReference>
<sequence>MIKVSWMACAIDLMKAQRGLAVNCIRYIQSSLLLYESEQKFASSEKELSPAKVLSDSPGFNMEYRHGKPVSAKTKTSLADQEACMRHPYLLYAMENWSHHASHYDVHDEDFFAAVGGFVESSDSTLWEWSSLQWDAAFTRGGSPEVMPTVLHVAAHCGRTDLARDAIGRGYSLMALDAMQRIPLHWAAMWIEAINLAAQKNHATAVQTLLEAGVDPDSPVPRHDRWSLPDYDCAIHYACKAGHTEPIIAMMPYCNPAALERLLRECCRFNRVDATLAVPDGSRVQADAMFAGASSLHFACSSISVGCVEALVWRGADVGKLCAGSWRTMPWAEC</sequence>
<dbReference type="SUPFAM" id="SSF48403">
    <property type="entry name" value="Ankyrin repeat"/>
    <property type="match status" value="1"/>
</dbReference>
<dbReference type="SMART" id="SM00248">
    <property type="entry name" value="ANK"/>
    <property type="match status" value="4"/>
</dbReference>
<keyword evidence="4" id="KW-1185">Reference proteome</keyword>
<dbReference type="Gene3D" id="1.25.40.20">
    <property type="entry name" value="Ankyrin repeat-containing domain"/>
    <property type="match status" value="1"/>
</dbReference>
<evidence type="ECO:0000256" key="1">
    <source>
        <dbReference type="ARBA" id="ARBA00022737"/>
    </source>
</evidence>
<dbReference type="PANTHER" id="PTHR24203">
    <property type="entry name" value="ANKYRIN REPEAT FAMILY PROTEIN"/>
    <property type="match status" value="1"/>
</dbReference>
<protein>
    <submittedName>
        <fullName evidence="3">Uncharacterized protein</fullName>
    </submittedName>
</protein>
<proteinExistence type="predicted"/>
<dbReference type="InterPro" id="IPR002110">
    <property type="entry name" value="Ankyrin_rpt"/>
</dbReference>
<evidence type="ECO:0000313" key="4">
    <source>
        <dbReference type="Proteomes" id="UP000028524"/>
    </source>
</evidence>
<accession>A0A084QKP5</accession>
<dbReference type="AlphaFoldDB" id="A0A084QKP5"/>
<dbReference type="Pfam" id="PF12796">
    <property type="entry name" value="Ank_2"/>
    <property type="match status" value="1"/>
</dbReference>
<keyword evidence="1" id="KW-0677">Repeat</keyword>
<dbReference type="OrthoDB" id="21416at2759"/>
<keyword evidence="2" id="KW-0040">ANK repeat</keyword>
<name>A0A084QKP5_STAC4</name>
<evidence type="ECO:0000256" key="2">
    <source>
        <dbReference type="ARBA" id="ARBA00023043"/>
    </source>
</evidence>
<dbReference type="STRING" id="1283841.A0A084QKP5"/>
<organism evidence="3 4">
    <name type="scientific">Stachybotrys chlorohalonatus (strain IBT 40285)</name>
    <dbReference type="NCBI Taxonomy" id="1283841"/>
    <lineage>
        <taxon>Eukaryota</taxon>
        <taxon>Fungi</taxon>
        <taxon>Dikarya</taxon>
        <taxon>Ascomycota</taxon>
        <taxon>Pezizomycotina</taxon>
        <taxon>Sordariomycetes</taxon>
        <taxon>Hypocreomycetidae</taxon>
        <taxon>Hypocreales</taxon>
        <taxon>Stachybotryaceae</taxon>
        <taxon>Stachybotrys</taxon>
    </lineage>
</organism>
<dbReference type="EMBL" id="KL660679">
    <property type="protein sequence ID" value="KFA64530.1"/>
    <property type="molecule type" value="Genomic_DNA"/>
</dbReference>
<gene>
    <name evidence="3" type="ORF">S40285_06440</name>
</gene>